<evidence type="ECO:0000313" key="3">
    <source>
        <dbReference type="RefSeq" id="XP_039143970.1"/>
    </source>
</evidence>
<dbReference type="AlphaFoldDB" id="A0AB40CV26"/>
<accession>A0AB40CV26</accession>
<feature type="region of interest" description="Disordered" evidence="1">
    <location>
        <begin position="382"/>
        <end position="402"/>
    </location>
</feature>
<feature type="compositionally biased region" description="Polar residues" evidence="1">
    <location>
        <begin position="26"/>
        <end position="44"/>
    </location>
</feature>
<dbReference type="PANTHER" id="PTHR33144:SF46">
    <property type="entry name" value="OS04G0610000 PROTEIN"/>
    <property type="match status" value="1"/>
</dbReference>
<dbReference type="Proteomes" id="UP001515500">
    <property type="component" value="Chromosome 17"/>
</dbReference>
<feature type="compositionally biased region" description="Basic and acidic residues" evidence="1">
    <location>
        <begin position="387"/>
        <end position="402"/>
    </location>
</feature>
<dbReference type="PANTHER" id="PTHR33144">
    <property type="entry name" value="OS10G0409366 PROTEIN-RELATED"/>
    <property type="match status" value="1"/>
</dbReference>
<dbReference type="GeneID" id="120281112"/>
<proteinExistence type="predicted"/>
<feature type="region of interest" description="Disordered" evidence="1">
    <location>
        <begin position="1"/>
        <end position="102"/>
    </location>
</feature>
<organism evidence="2 3">
    <name type="scientific">Dioscorea cayennensis subsp. rotundata</name>
    <name type="common">White Guinea yam</name>
    <name type="synonym">Dioscorea rotundata</name>
    <dbReference type="NCBI Taxonomy" id="55577"/>
    <lineage>
        <taxon>Eukaryota</taxon>
        <taxon>Viridiplantae</taxon>
        <taxon>Streptophyta</taxon>
        <taxon>Embryophyta</taxon>
        <taxon>Tracheophyta</taxon>
        <taxon>Spermatophyta</taxon>
        <taxon>Magnoliopsida</taxon>
        <taxon>Liliopsida</taxon>
        <taxon>Dioscoreales</taxon>
        <taxon>Dioscoreaceae</taxon>
        <taxon>Dioscorea</taxon>
    </lineage>
</organism>
<name>A0AB40CV26_DIOCR</name>
<sequence length="441" mass="49679">MVVSEPAPTNAPNNGSGCDDGVGARMSNTNNSNSAAPIGSTRSAPSLHVTPHCSITSSSADSNHNEQVPNQNNSTRLENVPAVSEAENLNAVDRNGQQKKRGRTTLKDLWSLPPEERIVVSANHLGQPIGPEAQLLAGFLGMLARTGQQIGIHYESWHKVPKTLKDELFKFIELRFALEISKEYVLKSLGKKWRDYKHDLKKRHFKREDGMQVNKDKHPNTTIRWQWEQLVDYWYSNKGEDSERLGVASRKQQKYTHTSGSKSFARKEKEMEVHNGRKVGRLEFFKATHTKKDGSHMNVETEQIMVKANEKLAECETVDEDMQIVETEILTQVIGKERCGRVRGLGLGPTLKTYYGGTTSRTSTTSSAQSSEFVERFNQMEQQMQQLKEEREQERAQREEERAQECARYNALLGFLQTRFPGVTIPGVDPAGSTSQSQITM</sequence>
<dbReference type="Pfam" id="PF03004">
    <property type="entry name" value="Transposase_24"/>
    <property type="match status" value="1"/>
</dbReference>
<dbReference type="InterPro" id="IPR004252">
    <property type="entry name" value="Probable_transposase_24"/>
</dbReference>
<evidence type="ECO:0000256" key="1">
    <source>
        <dbReference type="SAM" id="MobiDB-lite"/>
    </source>
</evidence>
<gene>
    <name evidence="3" type="primary">LOC120281112</name>
</gene>
<reference evidence="3" key="1">
    <citation type="submission" date="2025-08" db="UniProtKB">
        <authorList>
            <consortium name="RefSeq"/>
        </authorList>
    </citation>
    <scope>IDENTIFICATION</scope>
</reference>
<feature type="compositionally biased region" description="Polar residues" evidence="1">
    <location>
        <begin position="53"/>
        <end position="77"/>
    </location>
</feature>
<keyword evidence="2" id="KW-1185">Reference proteome</keyword>
<evidence type="ECO:0000313" key="2">
    <source>
        <dbReference type="Proteomes" id="UP001515500"/>
    </source>
</evidence>
<protein>
    <submittedName>
        <fullName evidence="3">Uncharacterized protein LOC120281112</fullName>
    </submittedName>
</protein>
<dbReference type="RefSeq" id="XP_039143970.1">
    <property type="nucleotide sequence ID" value="XM_039288036.1"/>
</dbReference>